<accession>A0ABU1WZT5</accession>
<dbReference type="Pfam" id="PF11000">
    <property type="entry name" value="DUF2840"/>
    <property type="match status" value="1"/>
</dbReference>
<reference evidence="1 2" key="1">
    <citation type="submission" date="2023-07" db="EMBL/GenBank/DDBJ databases">
        <title>Sorghum-associated microbial communities from plants grown in Nebraska, USA.</title>
        <authorList>
            <person name="Schachtman D."/>
        </authorList>
    </citation>
    <scope>NUCLEOTIDE SEQUENCE [LARGE SCALE GENOMIC DNA]</scope>
    <source>
        <strain evidence="1 2">4256</strain>
    </source>
</reference>
<proteinExistence type="predicted"/>
<protein>
    <recommendedName>
        <fullName evidence="3">Glycosidase</fullName>
    </recommendedName>
</protein>
<sequence>MMGHTSRHRRDARHAADSHTHIELIWIEGRLEHWLRFGLPVGERIVSRRTRVLSFPPGALFALIRWAANDHGTVKSRIDIVRTIWPGEAYTTLPFVRPGGEILLSIEGWPRVEKVLGAIDRVEAAGVDPARAAPDHWHHVHSRVAAGMDPRSYTSVRHRAFELRRDIEQ</sequence>
<organism evidence="1 2">
    <name type="scientific">Sphingobium xenophagum</name>
    <dbReference type="NCBI Taxonomy" id="121428"/>
    <lineage>
        <taxon>Bacteria</taxon>
        <taxon>Pseudomonadati</taxon>
        <taxon>Pseudomonadota</taxon>
        <taxon>Alphaproteobacteria</taxon>
        <taxon>Sphingomonadales</taxon>
        <taxon>Sphingomonadaceae</taxon>
        <taxon>Sphingobium</taxon>
    </lineage>
</organism>
<dbReference type="EMBL" id="JAVDWV010000006">
    <property type="protein sequence ID" value="MDR7154841.1"/>
    <property type="molecule type" value="Genomic_DNA"/>
</dbReference>
<comment type="caution">
    <text evidence="1">The sequence shown here is derived from an EMBL/GenBank/DDBJ whole genome shotgun (WGS) entry which is preliminary data.</text>
</comment>
<evidence type="ECO:0008006" key="3">
    <source>
        <dbReference type="Google" id="ProtNLM"/>
    </source>
</evidence>
<dbReference type="RefSeq" id="WP_310223468.1">
    <property type="nucleotide sequence ID" value="NZ_JAVDWV010000006.1"/>
</dbReference>
<keyword evidence="2" id="KW-1185">Reference proteome</keyword>
<dbReference type="Proteomes" id="UP001267638">
    <property type="component" value="Unassembled WGS sequence"/>
</dbReference>
<name>A0ABU1WZT5_SPHXE</name>
<gene>
    <name evidence="1" type="ORF">J2W40_001656</name>
</gene>
<evidence type="ECO:0000313" key="2">
    <source>
        <dbReference type="Proteomes" id="UP001267638"/>
    </source>
</evidence>
<evidence type="ECO:0000313" key="1">
    <source>
        <dbReference type="EMBL" id="MDR7154841.1"/>
    </source>
</evidence>
<dbReference type="InterPro" id="IPR021263">
    <property type="entry name" value="DUF2840"/>
</dbReference>